<organism evidence="4 5">
    <name type="scientific">Herbaspirillum rhizosphaerae</name>
    <dbReference type="NCBI Taxonomy" id="346179"/>
    <lineage>
        <taxon>Bacteria</taxon>
        <taxon>Pseudomonadati</taxon>
        <taxon>Pseudomonadota</taxon>
        <taxon>Betaproteobacteria</taxon>
        <taxon>Burkholderiales</taxon>
        <taxon>Oxalobacteraceae</taxon>
        <taxon>Herbaspirillum</taxon>
    </lineage>
</organism>
<reference evidence="4 5" key="1">
    <citation type="journal article" date="2024" name="Chem. Sci.">
        <title>Discovery of megapolipeptins by genome mining of a Burkholderiales bacteria collection.</title>
        <authorList>
            <person name="Paulo B.S."/>
            <person name="Recchia M.J.J."/>
            <person name="Lee S."/>
            <person name="Fergusson C.H."/>
            <person name="Romanowski S.B."/>
            <person name="Hernandez A."/>
            <person name="Krull N."/>
            <person name="Liu D.Y."/>
            <person name="Cavanagh H."/>
            <person name="Bos A."/>
            <person name="Gray C.A."/>
            <person name="Murphy B.T."/>
            <person name="Linington R.G."/>
            <person name="Eustaquio A.S."/>
        </authorList>
    </citation>
    <scope>NUCLEOTIDE SEQUENCE [LARGE SCALE GENOMIC DNA]</scope>
    <source>
        <strain evidence="4 5">RL21-008-BIB-B</strain>
    </source>
</reference>
<evidence type="ECO:0000256" key="2">
    <source>
        <dbReference type="PROSITE-ProRule" id="PRU00110"/>
    </source>
</evidence>
<dbReference type="InterPro" id="IPR036641">
    <property type="entry name" value="HPT_dom_sf"/>
</dbReference>
<dbReference type="SUPFAM" id="SSF47226">
    <property type="entry name" value="Histidine-containing phosphotransfer domain, HPT domain"/>
    <property type="match status" value="1"/>
</dbReference>
<dbReference type="Pfam" id="PF01627">
    <property type="entry name" value="Hpt"/>
    <property type="match status" value="1"/>
</dbReference>
<dbReference type="EMBL" id="JAQQFR010000010">
    <property type="protein sequence ID" value="MFL9879995.1"/>
    <property type="molecule type" value="Genomic_DNA"/>
</dbReference>
<keyword evidence="2" id="KW-0597">Phosphoprotein</keyword>
<feature type="domain" description="HPt" evidence="3">
    <location>
        <begin position="20"/>
        <end position="117"/>
    </location>
</feature>
<dbReference type="InterPro" id="IPR008207">
    <property type="entry name" value="Sig_transdc_His_kin_Hpt_dom"/>
</dbReference>
<sequence length="130" mass="14170">MTPSYQHINPAVLLDAAGQDVQAFLELSATFLDIAPPMYERLRHAITASQAADITLQSHSLKGTVALIGADQLASMLGRIEALSRKASLEEIHPLWADLAEAYKETIAEVHLSIRHFQESTACSEDSRDG</sequence>
<feature type="modified residue" description="Phosphohistidine" evidence="2">
    <location>
        <position position="59"/>
    </location>
</feature>
<dbReference type="Proteomes" id="UP001629214">
    <property type="component" value="Unassembled WGS sequence"/>
</dbReference>
<evidence type="ECO:0000259" key="3">
    <source>
        <dbReference type="PROSITE" id="PS50894"/>
    </source>
</evidence>
<dbReference type="Gene3D" id="1.20.120.160">
    <property type="entry name" value="HPT domain"/>
    <property type="match status" value="1"/>
</dbReference>
<gene>
    <name evidence="4" type="ORF">PQR63_16460</name>
</gene>
<protein>
    <submittedName>
        <fullName evidence="4">Hpt domain-containing protein</fullName>
    </submittedName>
</protein>
<evidence type="ECO:0000313" key="4">
    <source>
        <dbReference type="EMBL" id="MFL9879995.1"/>
    </source>
</evidence>
<dbReference type="RefSeq" id="WP_408169076.1">
    <property type="nucleotide sequence ID" value="NZ_JAQQFR010000010.1"/>
</dbReference>
<proteinExistence type="predicted"/>
<keyword evidence="1" id="KW-0902">Two-component regulatory system</keyword>
<accession>A0ABW8ZBT8</accession>
<keyword evidence="5" id="KW-1185">Reference proteome</keyword>
<evidence type="ECO:0000313" key="5">
    <source>
        <dbReference type="Proteomes" id="UP001629214"/>
    </source>
</evidence>
<comment type="caution">
    <text evidence="4">The sequence shown here is derived from an EMBL/GenBank/DDBJ whole genome shotgun (WGS) entry which is preliminary data.</text>
</comment>
<name>A0ABW8ZBT8_9BURK</name>
<dbReference type="PROSITE" id="PS50894">
    <property type="entry name" value="HPT"/>
    <property type="match status" value="1"/>
</dbReference>
<evidence type="ECO:0000256" key="1">
    <source>
        <dbReference type="ARBA" id="ARBA00023012"/>
    </source>
</evidence>